<dbReference type="SUPFAM" id="SSF52833">
    <property type="entry name" value="Thioredoxin-like"/>
    <property type="match status" value="1"/>
</dbReference>
<dbReference type="PANTHER" id="PTHR42899:SF1">
    <property type="entry name" value="SPERMATOGENESIS-ASSOCIATED PROTEIN 20"/>
    <property type="match status" value="1"/>
</dbReference>
<proteinExistence type="predicted"/>
<feature type="domain" description="Spermatogenesis-associated protein 20-like TRX" evidence="1">
    <location>
        <begin position="39"/>
        <end position="192"/>
    </location>
</feature>
<evidence type="ECO:0000259" key="1">
    <source>
        <dbReference type="Pfam" id="PF03190"/>
    </source>
</evidence>
<sequence>MIYMLKPLKFNIKFFFIVLVILFYSCKEDKKTDSTFAFTNDLIHETSPYLLQHAHNPVNWRAWSPEIFEEAQKEDKLVLISIGYSSCHWCHVMEKETFEDEEVAKIMNENYISVKVDREERPDVDQVYQTAIQLIGENGGWPLNAITLPNGKPLYLGTYLPKAQWNEVLQKVNALYRENPEQANSYADGLSQGIQETNLLEISSEFEKLTVESLQASIENWKPQWDADLGGDKGLQKFMSFNALNFLLDYGVLTKDAETLKHVENTLNQMANGGIYDHIGGGFYRYSTDPQWKVPHFEKMLYDNAQAVGLYSKAYSVFEEPIFKDIVFETIAFLDREMKNPEGGYYATLDADSDGEEGKFYVWKLKELNSVLGKDFDLFAKYFNVQEQNAWEEDKYILYKGGDEKGFLAENGMSTSDFTKLKSEWRTKLLKVRETRVRPTTDDKILTSWNALLIKGLTKAYETFGEASLLNNATSIFDFIQSKSYSNEKLLHSFKEGSKQEASFLEDYTFLADASLELYSATTDDKYLDFSKELTQVVERDFTDAATGMYTFNKNQELISKIIKTNDGDIPSANSVMAHNLLRIGHIDYNKEYLNKAKTMLTTLLPRVNEYPNGYAHWNSLLANVTHPYFEIAVIGKNAEELVKELQKKNIPNALIVGNTSESEAPLFKDRYFEAETFIYVCQNSTCKLPVKTVAEALVQIKNF</sequence>
<dbReference type="Gene3D" id="1.50.10.20">
    <property type="match status" value="1"/>
</dbReference>
<dbReference type="InterPro" id="IPR004879">
    <property type="entry name" value="Ssp411-like_TRX"/>
</dbReference>
<comment type="caution">
    <text evidence="2">The sequence shown here is derived from an EMBL/GenBank/DDBJ whole genome shotgun (WGS) entry which is preliminary data.</text>
</comment>
<dbReference type="GO" id="GO:0005975">
    <property type="term" value="P:carbohydrate metabolic process"/>
    <property type="evidence" value="ECO:0007669"/>
    <property type="project" value="InterPro"/>
</dbReference>
<accession>A0A5S3PPW4</accession>
<dbReference type="Gene3D" id="1.50.10.10">
    <property type="match status" value="1"/>
</dbReference>
<evidence type="ECO:0000313" key="3">
    <source>
        <dbReference type="Proteomes" id="UP000310314"/>
    </source>
</evidence>
<dbReference type="SUPFAM" id="SSF48208">
    <property type="entry name" value="Six-hairpin glycosidases"/>
    <property type="match status" value="1"/>
</dbReference>
<dbReference type="EMBL" id="VATY01000002">
    <property type="protein sequence ID" value="TMM56752.1"/>
    <property type="molecule type" value="Genomic_DNA"/>
</dbReference>
<keyword evidence="3" id="KW-1185">Reference proteome</keyword>
<gene>
    <name evidence="2" type="ORF">FEE95_09630</name>
</gene>
<dbReference type="InterPro" id="IPR008928">
    <property type="entry name" value="6-hairpin_glycosidase_sf"/>
</dbReference>
<dbReference type="Gene3D" id="3.40.30.10">
    <property type="entry name" value="Glutaredoxin"/>
    <property type="match status" value="1"/>
</dbReference>
<dbReference type="Proteomes" id="UP000310314">
    <property type="component" value="Unassembled WGS sequence"/>
</dbReference>
<dbReference type="AlphaFoldDB" id="A0A5S3PPW4"/>
<name>A0A5S3PPW4_9FLAO</name>
<dbReference type="InterPro" id="IPR024705">
    <property type="entry name" value="Ssp411"/>
</dbReference>
<dbReference type="InterPro" id="IPR036249">
    <property type="entry name" value="Thioredoxin-like_sf"/>
</dbReference>
<evidence type="ECO:0000313" key="2">
    <source>
        <dbReference type="EMBL" id="TMM56752.1"/>
    </source>
</evidence>
<dbReference type="PIRSF" id="PIRSF006402">
    <property type="entry name" value="UCP006402_thioredoxin"/>
    <property type="match status" value="1"/>
</dbReference>
<dbReference type="InterPro" id="IPR012341">
    <property type="entry name" value="6hp_glycosidase-like_sf"/>
</dbReference>
<dbReference type="CDD" id="cd02955">
    <property type="entry name" value="SSP411"/>
    <property type="match status" value="1"/>
</dbReference>
<organism evidence="2 3">
    <name type="scientific">Maribacter algarum</name>
    <name type="common">ex Zhang et al. 2020</name>
    <dbReference type="NCBI Taxonomy" id="2578118"/>
    <lineage>
        <taxon>Bacteria</taxon>
        <taxon>Pseudomonadati</taxon>
        <taxon>Bacteroidota</taxon>
        <taxon>Flavobacteriia</taxon>
        <taxon>Flavobacteriales</taxon>
        <taxon>Flavobacteriaceae</taxon>
        <taxon>Maribacter</taxon>
    </lineage>
</organism>
<protein>
    <submittedName>
        <fullName evidence="2">Thioredoxin domain-containing protein</fullName>
    </submittedName>
</protein>
<dbReference type="OrthoDB" id="9762614at2"/>
<reference evidence="2 3" key="1">
    <citation type="submission" date="2019-05" db="EMBL/GenBank/DDBJ databases">
        <authorList>
            <person name="Zhang J.-Y."/>
            <person name="Feg X."/>
            <person name="Du Z.-J."/>
        </authorList>
    </citation>
    <scope>NUCLEOTIDE SEQUENCE [LARGE SCALE GENOMIC DNA]</scope>
    <source>
        <strain evidence="2 3">RZ26</strain>
    </source>
</reference>
<dbReference type="PANTHER" id="PTHR42899">
    <property type="entry name" value="SPERMATOGENESIS-ASSOCIATED PROTEIN 20"/>
    <property type="match status" value="1"/>
</dbReference>
<dbReference type="PROSITE" id="PS51257">
    <property type="entry name" value="PROKAR_LIPOPROTEIN"/>
    <property type="match status" value="1"/>
</dbReference>
<dbReference type="Pfam" id="PF03190">
    <property type="entry name" value="Thioredox_DsbH"/>
    <property type="match status" value="1"/>
</dbReference>